<keyword evidence="1" id="KW-1133">Transmembrane helix</keyword>
<dbReference type="AlphaFoldDB" id="A0A9X2WXJ5"/>
<feature type="transmembrane region" description="Helical" evidence="1">
    <location>
        <begin position="36"/>
        <end position="58"/>
    </location>
</feature>
<evidence type="ECO:0000313" key="2">
    <source>
        <dbReference type="EMBL" id="MCT7947171.1"/>
    </source>
</evidence>
<feature type="transmembrane region" description="Helical" evidence="1">
    <location>
        <begin position="12"/>
        <end position="30"/>
    </location>
</feature>
<evidence type="ECO:0000313" key="3">
    <source>
        <dbReference type="Proteomes" id="UP001155604"/>
    </source>
</evidence>
<organism evidence="2 3">
    <name type="scientific">Shewanella septentrionalis</name>
    <dbReference type="NCBI Taxonomy" id="2952223"/>
    <lineage>
        <taxon>Bacteria</taxon>
        <taxon>Pseudomonadati</taxon>
        <taxon>Pseudomonadota</taxon>
        <taxon>Gammaproteobacteria</taxon>
        <taxon>Alteromonadales</taxon>
        <taxon>Shewanellaceae</taxon>
        <taxon>Shewanella</taxon>
    </lineage>
</organism>
<proteinExistence type="predicted"/>
<dbReference type="Proteomes" id="UP001155604">
    <property type="component" value="Unassembled WGS sequence"/>
</dbReference>
<accession>A0A9X2WXJ5</accession>
<dbReference type="EMBL" id="JAMTCC010000034">
    <property type="protein sequence ID" value="MCT7947171.1"/>
    <property type="molecule type" value="Genomic_DNA"/>
</dbReference>
<sequence length="119" mass="13304">MENIFKETLKKSPIITLAIALPYAIFTKILDLEFNIEIITIIILSTVAISYLTIYLKLRKKIKSEIKISEQEIENIKTDGGDFLIGTNNLDSESIIIEKNTVKGVETGGGNFTVGVRRD</sequence>
<evidence type="ECO:0000256" key="1">
    <source>
        <dbReference type="SAM" id="Phobius"/>
    </source>
</evidence>
<keyword evidence="1" id="KW-0472">Membrane</keyword>
<name>A0A9X2WXJ5_9GAMM</name>
<comment type="caution">
    <text evidence="2">The sequence shown here is derived from an EMBL/GenBank/DDBJ whole genome shotgun (WGS) entry which is preliminary data.</text>
</comment>
<keyword evidence="1" id="KW-0812">Transmembrane</keyword>
<dbReference type="RefSeq" id="WP_261273496.1">
    <property type="nucleotide sequence ID" value="NZ_JAMTCC010000034.1"/>
</dbReference>
<gene>
    <name evidence="2" type="ORF">NE536_17570</name>
</gene>
<keyword evidence="3" id="KW-1185">Reference proteome</keyword>
<reference evidence="2" key="1">
    <citation type="journal article" date="2023" name="Int. J. Syst. Evol. Microbiol.">
        <title>&lt;i&gt;Shewanella septentrionalis&lt;/i&gt; sp. nov. and &lt;i&gt;Shewanella holmiensis&lt;/i&gt; sp. nov., isolated from Baltic Sea water and sediments.</title>
        <authorList>
            <person name="Martin-Rodriguez A.J."/>
            <person name="Thorell K."/>
            <person name="Joffre E."/>
            <person name="Jensie-Markopoulos S."/>
            <person name="Moore E.R.B."/>
            <person name="Sjoling A."/>
        </authorList>
    </citation>
    <scope>NUCLEOTIDE SEQUENCE</scope>
    <source>
        <strain evidence="2">SP1W3</strain>
    </source>
</reference>
<protein>
    <submittedName>
        <fullName evidence="2">Uncharacterized protein</fullName>
    </submittedName>
</protein>